<protein>
    <submittedName>
        <fullName evidence="1">Uncharacterized protein</fullName>
    </submittedName>
</protein>
<name>A0A087V060_STEMI</name>
<dbReference type="EMBL" id="KK122567">
    <property type="protein sequence ID" value="KFM82999.1"/>
    <property type="molecule type" value="Genomic_DNA"/>
</dbReference>
<gene>
    <name evidence="1" type="ORF">X975_02480</name>
</gene>
<proteinExistence type="predicted"/>
<evidence type="ECO:0000313" key="1">
    <source>
        <dbReference type="EMBL" id="KFM82999.1"/>
    </source>
</evidence>
<accession>A0A087V060</accession>
<dbReference type="AlphaFoldDB" id="A0A087V060"/>
<keyword evidence="2" id="KW-1185">Reference proteome</keyword>
<dbReference type="Proteomes" id="UP000054359">
    <property type="component" value="Unassembled WGS sequence"/>
</dbReference>
<sequence>MLEEVVMLDGESVIVETDENKFGSQKYHTGKRIEGKWLFSLFERGADNRMFRVVESRDAESLLKILNQHQLLLPTVEKPTTASSPNTQVYVIKIRKQVRIPTVLKGFGELFSLRGTRQAALQFDSYLAEYM</sequence>
<feature type="non-terminal residue" evidence="1">
    <location>
        <position position="131"/>
    </location>
</feature>
<organism evidence="1 2">
    <name type="scientific">Stegodyphus mimosarum</name>
    <name type="common">African social velvet spider</name>
    <dbReference type="NCBI Taxonomy" id="407821"/>
    <lineage>
        <taxon>Eukaryota</taxon>
        <taxon>Metazoa</taxon>
        <taxon>Ecdysozoa</taxon>
        <taxon>Arthropoda</taxon>
        <taxon>Chelicerata</taxon>
        <taxon>Arachnida</taxon>
        <taxon>Araneae</taxon>
        <taxon>Araneomorphae</taxon>
        <taxon>Entelegynae</taxon>
        <taxon>Eresoidea</taxon>
        <taxon>Eresidae</taxon>
        <taxon>Stegodyphus</taxon>
    </lineage>
</organism>
<reference evidence="1 2" key="1">
    <citation type="submission" date="2013-11" db="EMBL/GenBank/DDBJ databases">
        <title>Genome sequencing of Stegodyphus mimosarum.</title>
        <authorList>
            <person name="Bechsgaard J."/>
        </authorList>
    </citation>
    <scope>NUCLEOTIDE SEQUENCE [LARGE SCALE GENOMIC DNA]</scope>
</reference>
<evidence type="ECO:0000313" key="2">
    <source>
        <dbReference type="Proteomes" id="UP000054359"/>
    </source>
</evidence>